<evidence type="ECO:0000313" key="1">
    <source>
        <dbReference type="EMBL" id="QNQ10412.1"/>
    </source>
</evidence>
<protein>
    <submittedName>
        <fullName evidence="1">Uncharacterized protein</fullName>
    </submittedName>
</protein>
<name>A0A7H0LL59_9SPHN</name>
<dbReference type="RefSeq" id="WP_187762710.1">
    <property type="nucleotide sequence ID" value="NZ_CP061038.1"/>
</dbReference>
<proteinExistence type="predicted"/>
<gene>
    <name evidence="1" type="ORF">H3Z74_04055</name>
</gene>
<reference evidence="1 2" key="1">
    <citation type="submission" date="2020-09" db="EMBL/GenBank/DDBJ databases">
        <title>Sphingomonas sp., a new species isolated from pork steak.</title>
        <authorList>
            <person name="Heidler von Heilborn D."/>
        </authorList>
    </citation>
    <scope>NUCLEOTIDE SEQUENCE [LARGE SCALE GENOMIC DNA]</scope>
    <source>
        <strain evidence="2">S8-3T</strain>
    </source>
</reference>
<accession>A0A7H0LL59</accession>
<dbReference type="EMBL" id="CP061038">
    <property type="protein sequence ID" value="QNQ10412.1"/>
    <property type="molecule type" value="Genomic_DNA"/>
</dbReference>
<dbReference type="Proteomes" id="UP000516148">
    <property type="component" value="Chromosome"/>
</dbReference>
<dbReference type="KEGG" id="spap:H3Z74_04055"/>
<organism evidence="1 2">
    <name type="scientific">Sphingomonas alpina</name>
    <dbReference type="NCBI Taxonomy" id="653931"/>
    <lineage>
        <taxon>Bacteria</taxon>
        <taxon>Pseudomonadati</taxon>
        <taxon>Pseudomonadota</taxon>
        <taxon>Alphaproteobacteria</taxon>
        <taxon>Sphingomonadales</taxon>
        <taxon>Sphingomonadaceae</taxon>
        <taxon>Sphingomonas</taxon>
    </lineage>
</organism>
<sequence>MAKFSEQMQAIFDRYTEEVSSDPVSLDEVAIWAIDRGLYRPAPRDIVKIFRDALADSLRQEKRVDAKGRKYRAKHSMRTWVKGQQLSLWADIDTAPRSFLEKSFSQRRKAIADDCFQIKQDVDHFNDEHLDEEAIQMVIDFTEDVAEMEAASQQDSGDEEAA</sequence>
<keyword evidence="2" id="KW-1185">Reference proteome</keyword>
<evidence type="ECO:0000313" key="2">
    <source>
        <dbReference type="Proteomes" id="UP000516148"/>
    </source>
</evidence>
<dbReference type="AlphaFoldDB" id="A0A7H0LL59"/>